<feature type="region of interest" description="Disordered" evidence="5">
    <location>
        <begin position="1"/>
        <end position="77"/>
    </location>
</feature>
<dbReference type="SUPFAM" id="SSF48065">
    <property type="entry name" value="DBL homology domain (DH-domain)"/>
    <property type="match status" value="1"/>
</dbReference>
<dbReference type="CDD" id="cd00160">
    <property type="entry name" value="RhoGEF"/>
    <property type="match status" value="1"/>
</dbReference>
<evidence type="ECO:0000256" key="4">
    <source>
        <dbReference type="PROSITE-ProRule" id="PRU00192"/>
    </source>
</evidence>
<dbReference type="FunFam" id="1.20.900.10:FF:000007">
    <property type="entry name" value="rho guanine nucleotide exchange factor 19"/>
    <property type="match status" value="1"/>
</dbReference>
<evidence type="ECO:0000259" key="7">
    <source>
        <dbReference type="PROSITE" id="PS50003"/>
    </source>
</evidence>
<organism evidence="9 10">
    <name type="scientific">Rousettus aegyptiacus</name>
    <name type="common">Egyptian fruit bat</name>
    <name type="synonym">Pteropus aegyptiacus</name>
    <dbReference type="NCBI Taxonomy" id="9407"/>
    <lineage>
        <taxon>Eukaryota</taxon>
        <taxon>Metazoa</taxon>
        <taxon>Chordata</taxon>
        <taxon>Craniata</taxon>
        <taxon>Vertebrata</taxon>
        <taxon>Euteleostomi</taxon>
        <taxon>Mammalia</taxon>
        <taxon>Eutheria</taxon>
        <taxon>Laurasiatheria</taxon>
        <taxon>Chiroptera</taxon>
        <taxon>Yinpterochiroptera</taxon>
        <taxon>Pteropodoidea</taxon>
        <taxon>Pteropodidae</taxon>
        <taxon>Rousettinae</taxon>
        <taxon>Rousettus</taxon>
    </lineage>
</organism>
<feature type="region of interest" description="Disordered" evidence="5">
    <location>
        <begin position="273"/>
        <end position="306"/>
    </location>
</feature>
<dbReference type="InterPro" id="IPR047271">
    <property type="entry name" value="Ephexin-like"/>
</dbReference>
<dbReference type="InterPro" id="IPR001849">
    <property type="entry name" value="PH_domain"/>
</dbReference>
<dbReference type="InterPro" id="IPR036028">
    <property type="entry name" value="SH3-like_dom_sf"/>
</dbReference>
<dbReference type="AlphaFoldDB" id="A0A7J8K4W8"/>
<evidence type="ECO:0000256" key="2">
    <source>
        <dbReference type="ARBA" id="ARBA00022553"/>
    </source>
</evidence>
<dbReference type="SMART" id="SM00325">
    <property type="entry name" value="RhoGEF"/>
    <property type="match status" value="1"/>
</dbReference>
<keyword evidence="3" id="KW-0344">Guanine-nucleotide releasing factor</keyword>
<dbReference type="EMBL" id="JACASE010000001">
    <property type="protein sequence ID" value="KAF6503888.1"/>
    <property type="molecule type" value="Genomic_DNA"/>
</dbReference>
<dbReference type="FunFam" id="2.30.29.30:FF:000127">
    <property type="entry name" value="Neuronal guanine nucleotide exchange factor"/>
    <property type="match status" value="1"/>
</dbReference>
<reference evidence="9 10" key="1">
    <citation type="journal article" date="2020" name="Nature">
        <title>Six reference-quality genomes reveal evolution of bat adaptations.</title>
        <authorList>
            <person name="Jebb D."/>
            <person name="Huang Z."/>
            <person name="Pippel M."/>
            <person name="Hughes G.M."/>
            <person name="Lavrichenko K."/>
            <person name="Devanna P."/>
            <person name="Winkler S."/>
            <person name="Jermiin L.S."/>
            <person name="Skirmuntt E.C."/>
            <person name="Katzourakis A."/>
            <person name="Burkitt-Gray L."/>
            <person name="Ray D.A."/>
            <person name="Sullivan K.A.M."/>
            <person name="Roscito J.G."/>
            <person name="Kirilenko B.M."/>
            <person name="Davalos L.M."/>
            <person name="Corthals A.P."/>
            <person name="Power M.L."/>
            <person name="Jones G."/>
            <person name="Ransome R.D."/>
            <person name="Dechmann D.K.N."/>
            <person name="Locatelli A.G."/>
            <person name="Puechmaille S.J."/>
            <person name="Fedrigo O."/>
            <person name="Jarvis E.D."/>
            <person name="Hiller M."/>
            <person name="Vernes S.C."/>
            <person name="Myers E.W."/>
            <person name="Teeling E.C."/>
        </authorList>
    </citation>
    <scope>NUCLEOTIDE SEQUENCE [LARGE SCALE GENOMIC DNA]</scope>
    <source>
        <strain evidence="9">MRouAeg1</strain>
        <tissue evidence="9">Muscle</tissue>
    </source>
</reference>
<feature type="region of interest" description="Disordered" evidence="5">
    <location>
        <begin position="630"/>
        <end position="649"/>
    </location>
</feature>
<dbReference type="InterPro" id="IPR001452">
    <property type="entry name" value="SH3_domain"/>
</dbReference>
<feature type="compositionally biased region" description="Basic residues" evidence="5">
    <location>
        <begin position="8"/>
        <end position="19"/>
    </location>
</feature>
<evidence type="ECO:0000259" key="8">
    <source>
        <dbReference type="PROSITE" id="PS50010"/>
    </source>
</evidence>
<dbReference type="SMART" id="SM00326">
    <property type="entry name" value="SH3"/>
    <property type="match status" value="1"/>
</dbReference>
<dbReference type="GO" id="GO:0005085">
    <property type="term" value="F:guanyl-nucleotide exchange factor activity"/>
    <property type="evidence" value="ECO:0007669"/>
    <property type="project" value="UniProtKB-KW"/>
</dbReference>
<evidence type="ECO:0000256" key="3">
    <source>
        <dbReference type="ARBA" id="ARBA00022658"/>
    </source>
</evidence>
<evidence type="ECO:0000313" key="9">
    <source>
        <dbReference type="EMBL" id="KAF6503888.1"/>
    </source>
</evidence>
<dbReference type="InterPro" id="IPR035899">
    <property type="entry name" value="DBL_dom_sf"/>
</dbReference>
<dbReference type="CDD" id="cd01221">
    <property type="entry name" value="PH_ephexin"/>
    <property type="match status" value="1"/>
</dbReference>
<dbReference type="Gene3D" id="1.20.900.10">
    <property type="entry name" value="Dbl homology (DH) domain"/>
    <property type="match status" value="1"/>
</dbReference>
<dbReference type="Pfam" id="PF00169">
    <property type="entry name" value="PH"/>
    <property type="match status" value="1"/>
</dbReference>
<dbReference type="SUPFAM" id="SSF50729">
    <property type="entry name" value="PH domain-like"/>
    <property type="match status" value="1"/>
</dbReference>
<dbReference type="InterPro" id="IPR011993">
    <property type="entry name" value="PH-like_dom_sf"/>
</dbReference>
<gene>
    <name evidence="9" type="ORF">HJG63_000937</name>
</gene>
<dbReference type="Gene3D" id="2.30.30.40">
    <property type="entry name" value="SH3 Domains"/>
    <property type="match status" value="1"/>
</dbReference>
<dbReference type="InterPro" id="IPR000219">
    <property type="entry name" value="DH_dom"/>
</dbReference>
<feature type="region of interest" description="Disordered" evidence="5">
    <location>
        <begin position="587"/>
        <end position="624"/>
    </location>
</feature>
<feature type="domain" description="DH" evidence="8">
    <location>
        <begin position="692"/>
        <end position="876"/>
    </location>
</feature>
<keyword evidence="1 4" id="KW-0728">SH3 domain</keyword>
<dbReference type="SUPFAM" id="SSF50044">
    <property type="entry name" value="SH3-domain"/>
    <property type="match status" value="1"/>
</dbReference>
<evidence type="ECO:0000259" key="6">
    <source>
        <dbReference type="PROSITE" id="PS50002"/>
    </source>
</evidence>
<feature type="compositionally biased region" description="Basic residues" evidence="5">
    <location>
        <begin position="599"/>
        <end position="615"/>
    </location>
</feature>
<evidence type="ECO:0000256" key="5">
    <source>
        <dbReference type="SAM" id="MobiDB-lite"/>
    </source>
</evidence>
<protein>
    <submittedName>
        <fullName evidence="9">Rho guanine nucleotide exchange factor 16</fullName>
    </submittedName>
</protein>
<dbReference type="PROSITE" id="PS50010">
    <property type="entry name" value="DH_2"/>
    <property type="match status" value="1"/>
</dbReference>
<comment type="caution">
    <text evidence="9">The sequence shown here is derived from an EMBL/GenBank/DDBJ whole genome shotgun (WGS) entry which is preliminary data.</text>
</comment>
<feature type="compositionally biased region" description="Basic and acidic residues" evidence="5">
    <location>
        <begin position="207"/>
        <end position="217"/>
    </location>
</feature>
<dbReference type="InterPro" id="IPR047270">
    <property type="entry name" value="PH_ephexin"/>
</dbReference>
<keyword evidence="10" id="KW-1185">Reference proteome</keyword>
<dbReference type="SMART" id="SM00233">
    <property type="entry name" value="PH"/>
    <property type="match status" value="1"/>
</dbReference>
<dbReference type="PANTHER" id="PTHR12845:SF3">
    <property type="entry name" value="RHO GUANINE NUCLEOTIDE EXCHANGE FACTOR 16"/>
    <property type="match status" value="1"/>
</dbReference>
<dbReference type="InterPro" id="IPR035797">
    <property type="entry name" value="ARHGEF16/ARHGEF26_SH3"/>
</dbReference>
<dbReference type="Pfam" id="PF00018">
    <property type="entry name" value="SH3_1"/>
    <property type="match status" value="1"/>
</dbReference>
<keyword evidence="2" id="KW-0597">Phosphoprotein</keyword>
<dbReference type="PROSITE" id="PS50003">
    <property type="entry name" value="PH_DOMAIN"/>
    <property type="match status" value="1"/>
</dbReference>
<feature type="domain" description="SH3" evidence="6">
    <location>
        <begin position="1037"/>
        <end position="1097"/>
    </location>
</feature>
<feature type="compositionally biased region" description="Polar residues" evidence="5">
    <location>
        <begin position="275"/>
        <end position="288"/>
    </location>
</feature>
<evidence type="ECO:0000256" key="1">
    <source>
        <dbReference type="ARBA" id="ARBA00022443"/>
    </source>
</evidence>
<dbReference type="Proteomes" id="UP000593571">
    <property type="component" value="Unassembled WGS sequence"/>
</dbReference>
<proteinExistence type="predicted"/>
<accession>A0A7J8K4W8</accession>
<feature type="domain" description="PH" evidence="7">
    <location>
        <begin position="909"/>
        <end position="1028"/>
    </location>
</feature>
<dbReference type="Gene3D" id="2.30.29.30">
    <property type="entry name" value="Pleckstrin-homology domain (PH domain)/Phosphotyrosine-binding domain (PTB)"/>
    <property type="match status" value="1"/>
</dbReference>
<evidence type="ECO:0000313" key="10">
    <source>
        <dbReference type="Proteomes" id="UP000593571"/>
    </source>
</evidence>
<sequence length="1117" mass="121265">MEQGRCTACRRKPRVHRRGSLTTSGPGGHRLPRAPGGRPGPPPPAGRGQVTPAVCCASPRSQREAQSPGQGGAGCWRGRRLPPTISLWCFRTREPVPGASGMEEPAEVRGRGGACGGCTPRPGRRHTGAPTRPQTPILAGGTRPAGVAAPLGTGVTPGNVSPDWFHPGTSCPEQTLPSPGRGRAARRVRPERRGRGQEEPGLGPERGPGERKEEGRGDLAGASVPGHSAPCGVGPSVLPALGTSVDASCWSGRAHGLEASGGPHGRVLFGVLTDGSLNPDSQPPGQRQTSKHGAGPWGGTDMPSPGEASAVLRWVTQNVPRNAWAVPPACGRPALPEAPPWGPDAFLGWFSGAPALGVLSGWALCAPQMIQPCGDSGQPVWPALSWGPSWAEAGTSQVALTIEAPRPPGMAHRHSDSSLEEKLLECRFHSELRLDASGNPVSGLPTVRGSLRVRDNAAFQHDVPGPAPLTPEGRGPRAIILSTQSPAALKMGTEQLIPRSLAVSSRAKAPARHQSFGAAMLSKEAARRDPQLLVAPSFSLDDMDVDMGPGGRLTRKLRNQSYRAAMKGLGTPGSELGPVHLSPKLQALAEESSQPPARHAAKNKKALGRKRAHKGSFKDDPRFYQEIRERGLNTSPESDDDLLDESCSPEGTRKVAAPIVVKTYRPPQVTWSQLPEVVESGILDTLPAEERKRQEAIFEILTSEFSYQHSLGILVSEFLQCAELQATMTQTERHHLFSNIQDVRGASQKFFEDLERRHKAQVCVEDISDILEEHAERHFHPYVAYCSNEVYQQRALQRLTSSNAAFRDVLREIEKRPACGGLPMISFLILPMQRVTRLPLLMDTLCLKAQGHPERHRAASRALKAISKLVKACNEGAHKMERTEQMYTLHTQLDFSKVKSLPLISASRWLLKRGELSLAEEAGLFRKLASRPTCYLFLFNDVLVVTKKKSEDSFVVQDYAQVDHIQVQKVEACEPSLPGGGSRGSYVPHPFQVTLLHNSEGRQEKILLSSDSASDRARWITALTQWERQGLGPTPRGDLLQVEVTRAYLAKQADEITLQQADVVLILQQEDGWLYGERLRDGETGWFPEDFAQRITSRGAVEGNVRRLERLRLETDV</sequence>
<name>A0A7J8K4W8_ROUAE</name>
<dbReference type="PROSITE" id="PS50002">
    <property type="entry name" value="SH3"/>
    <property type="match status" value="1"/>
</dbReference>
<dbReference type="Pfam" id="PF00621">
    <property type="entry name" value="RhoGEF"/>
    <property type="match status" value="1"/>
</dbReference>
<dbReference type="CDD" id="cd11938">
    <property type="entry name" value="SH3_ARHGEF16_26"/>
    <property type="match status" value="1"/>
</dbReference>
<dbReference type="PANTHER" id="PTHR12845">
    <property type="entry name" value="GUANINE NUCLEOTIDE EXCHANGE FACTOR"/>
    <property type="match status" value="1"/>
</dbReference>
<feature type="region of interest" description="Disordered" evidence="5">
    <location>
        <begin position="96"/>
        <end position="227"/>
    </location>
</feature>